<gene>
    <name evidence="2" type="ORF">D9613_004576</name>
</gene>
<evidence type="ECO:0000313" key="3">
    <source>
        <dbReference type="Proteomes" id="UP000521872"/>
    </source>
</evidence>
<dbReference type="AlphaFoldDB" id="A0A8H4VKX3"/>
<dbReference type="EMBL" id="JAACJL010000057">
    <property type="protein sequence ID" value="KAF4611639.1"/>
    <property type="molecule type" value="Genomic_DNA"/>
</dbReference>
<feature type="signal peptide" evidence="1">
    <location>
        <begin position="1"/>
        <end position="19"/>
    </location>
</feature>
<sequence length="73" mass="7681">MRFTVSVVITALFAASAIAAATSNVTNSATILEVNSSDIASVKDRWRFALLLKGGEKGSGPSILQDYLGEHIV</sequence>
<reference evidence="2 3" key="1">
    <citation type="submission" date="2019-12" db="EMBL/GenBank/DDBJ databases">
        <authorList>
            <person name="Floudas D."/>
            <person name="Bentzer J."/>
            <person name="Ahren D."/>
            <person name="Johansson T."/>
            <person name="Persson P."/>
            <person name="Tunlid A."/>
        </authorList>
    </citation>
    <scope>NUCLEOTIDE SEQUENCE [LARGE SCALE GENOMIC DNA]</scope>
    <source>
        <strain evidence="2 3">CBS 102.39</strain>
    </source>
</reference>
<dbReference type="Proteomes" id="UP000521872">
    <property type="component" value="Unassembled WGS sequence"/>
</dbReference>
<proteinExistence type="predicted"/>
<organism evidence="2 3">
    <name type="scientific">Agrocybe pediades</name>
    <dbReference type="NCBI Taxonomy" id="84607"/>
    <lineage>
        <taxon>Eukaryota</taxon>
        <taxon>Fungi</taxon>
        <taxon>Dikarya</taxon>
        <taxon>Basidiomycota</taxon>
        <taxon>Agaricomycotina</taxon>
        <taxon>Agaricomycetes</taxon>
        <taxon>Agaricomycetidae</taxon>
        <taxon>Agaricales</taxon>
        <taxon>Agaricineae</taxon>
        <taxon>Strophariaceae</taxon>
        <taxon>Agrocybe</taxon>
    </lineage>
</organism>
<protein>
    <submittedName>
        <fullName evidence="2">Uncharacterized protein</fullName>
    </submittedName>
</protein>
<keyword evidence="1" id="KW-0732">Signal</keyword>
<evidence type="ECO:0000256" key="1">
    <source>
        <dbReference type="SAM" id="SignalP"/>
    </source>
</evidence>
<comment type="caution">
    <text evidence="2">The sequence shown here is derived from an EMBL/GenBank/DDBJ whole genome shotgun (WGS) entry which is preliminary data.</text>
</comment>
<name>A0A8H4VKX3_9AGAR</name>
<accession>A0A8H4VKX3</accession>
<keyword evidence="3" id="KW-1185">Reference proteome</keyword>
<feature type="chain" id="PRO_5034899389" evidence="1">
    <location>
        <begin position="20"/>
        <end position="73"/>
    </location>
</feature>
<evidence type="ECO:0000313" key="2">
    <source>
        <dbReference type="EMBL" id="KAF4611639.1"/>
    </source>
</evidence>